<dbReference type="FunFam" id="3.40.50.10050:FF:000001">
    <property type="entry name" value="Translation initiation factor IF-2"/>
    <property type="match status" value="1"/>
</dbReference>
<dbReference type="CDD" id="cd03702">
    <property type="entry name" value="IF2_mtIF2_II"/>
    <property type="match status" value="1"/>
</dbReference>
<dbReference type="InterPro" id="IPR000795">
    <property type="entry name" value="T_Tr_GTP-bd_dom"/>
</dbReference>
<protein>
    <recommendedName>
        <fullName evidence="2 7">Translation initiation factor IF-2</fullName>
    </recommendedName>
</protein>
<evidence type="ECO:0000256" key="7">
    <source>
        <dbReference type="HAMAP-Rule" id="MF_00100"/>
    </source>
</evidence>
<feature type="binding site" evidence="7">
    <location>
        <begin position="273"/>
        <end position="276"/>
    </location>
    <ligand>
        <name>GTP</name>
        <dbReference type="ChEBI" id="CHEBI:37565"/>
    </ligand>
</feature>
<proteinExistence type="inferred from homology"/>
<dbReference type="GO" id="GO:0003924">
    <property type="term" value="F:GTPase activity"/>
    <property type="evidence" value="ECO:0007669"/>
    <property type="project" value="UniProtKB-UniRule"/>
</dbReference>
<comment type="caution">
    <text evidence="10">The sequence shown here is derived from an EMBL/GenBank/DDBJ whole genome shotgun (WGS) entry which is preliminary data.</text>
</comment>
<dbReference type="InterPro" id="IPR009000">
    <property type="entry name" value="Transl_B-barrel_sf"/>
</dbReference>
<keyword evidence="7" id="KW-0963">Cytoplasm</keyword>
<dbReference type="SUPFAM" id="SSF50447">
    <property type="entry name" value="Translation proteins"/>
    <property type="match status" value="2"/>
</dbReference>
<dbReference type="Proteomes" id="UP000178385">
    <property type="component" value="Unassembled WGS sequence"/>
</dbReference>
<organism evidence="10 11">
    <name type="scientific">Candidatus Buchananbacteria bacterium RIFCSPHIGHO2_01_FULL_47_11b</name>
    <dbReference type="NCBI Taxonomy" id="1797537"/>
    <lineage>
        <taxon>Bacteria</taxon>
        <taxon>Candidatus Buchananiibacteriota</taxon>
    </lineage>
</organism>
<dbReference type="Pfam" id="PF22042">
    <property type="entry name" value="EF-G_D2"/>
    <property type="match status" value="1"/>
</dbReference>
<dbReference type="Pfam" id="PF04760">
    <property type="entry name" value="IF2_N"/>
    <property type="match status" value="1"/>
</dbReference>
<dbReference type="InterPro" id="IPR015760">
    <property type="entry name" value="TIF_IF2"/>
</dbReference>
<dbReference type="SUPFAM" id="SSF52156">
    <property type="entry name" value="Initiation factor IF2/eIF5b, domain 3"/>
    <property type="match status" value="1"/>
</dbReference>
<keyword evidence="4 7" id="KW-0547">Nucleotide-binding</keyword>
<feature type="binding site" evidence="7">
    <location>
        <begin position="219"/>
        <end position="223"/>
    </location>
    <ligand>
        <name>GTP</name>
        <dbReference type="ChEBI" id="CHEBI:37565"/>
    </ligand>
</feature>
<keyword evidence="3 7" id="KW-0396">Initiation factor</keyword>
<dbReference type="InterPro" id="IPR006847">
    <property type="entry name" value="IF2_N"/>
</dbReference>
<feature type="binding site" evidence="7">
    <location>
        <begin position="173"/>
        <end position="180"/>
    </location>
    <ligand>
        <name>GTP</name>
        <dbReference type="ChEBI" id="CHEBI:37565"/>
    </ligand>
</feature>
<feature type="region of interest" description="G-domain" evidence="7">
    <location>
        <begin position="167"/>
        <end position="315"/>
    </location>
</feature>
<comment type="subcellular location">
    <subcellularLocation>
        <location evidence="7">Cytoplasm</location>
    </subcellularLocation>
</comment>
<accession>A0A1G1Y6W1</accession>
<gene>
    <name evidence="7" type="primary">infB</name>
    <name evidence="10" type="ORF">A2840_02935</name>
</gene>
<evidence type="ECO:0000259" key="9">
    <source>
        <dbReference type="PROSITE" id="PS51722"/>
    </source>
</evidence>
<dbReference type="NCBIfam" id="TIGR00487">
    <property type="entry name" value="IF-2"/>
    <property type="match status" value="1"/>
</dbReference>
<evidence type="ECO:0000256" key="2">
    <source>
        <dbReference type="ARBA" id="ARBA00020675"/>
    </source>
</evidence>
<dbReference type="Gene3D" id="3.40.50.300">
    <property type="entry name" value="P-loop containing nucleotide triphosphate hydrolases"/>
    <property type="match status" value="1"/>
</dbReference>
<keyword evidence="6 7" id="KW-0342">GTP-binding</keyword>
<name>A0A1G1Y6W1_9BACT</name>
<comment type="function">
    <text evidence="7 8">One of the essential components for the initiation of protein synthesis. Protects formylmethionyl-tRNA from spontaneous hydrolysis and promotes its binding to the 30S ribosomal subunits. Also involved in the hydrolysis of GTP during the formation of the 70S ribosomal complex.</text>
</comment>
<sequence length="659" mass="71633">MNVTELARRLKIPSRELLEILPAVGFDIGRRAIKIDDRQAQRVIEQWSQLLAAYKEKIGGDQEAEAIEQAADLPTKKVVTLPTQLRVKEFAEKMQLPLPKVMAELMKNGVLSSMNEMIDFDTAAIVGAELGFEVTQETATDDTKEKEVSKKLEEKLSASTKRVGRAPVVVVMGHVDHGKTKLLDAIRQTHVVEGESGGITQHIGAYQVVKNNKPITFIDTPGHEAFTTMRSRGARVADIAILVIAADDSIQPQTKESIKIIKSAGLPMMVAINKIDKPEANIDKVKQDLAALNLIPEDWGGKTITVPISAKQGTGIDELLDMILLLAETEKDEIVADPNVLAVGTIVDSHVDKGQGPVATLLVQNGTLHIGDHIAVGGSYYGKVRAMKDYLNKDVKAAPPSMPVKILGLKAAPSVGDILEAGASVDRKDKVSKYRLTEAATAYTKPHETGNTQTGQQQLNVVIKADVLGSLEAIMSSFVQLEHPEVSVNVIAKGLGNVTEGDVRRAEAGKAIIFAFHVKVTAEADSALREKKIEVKRYDVIYHLLEDVKDRLQAMLRPDVTRLDLGRLKVLAVFRSERNSMIVGGSVTKGVVKAGVKVDVLRGKQKITTGTITGLQQNKILVKELEQGKEGGVSYEGKPVIEEGDTLEAYVEEVKEKKL</sequence>
<dbReference type="Gene3D" id="2.40.30.10">
    <property type="entry name" value="Translation factors"/>
    <property type="match status" value="2"/>
</dbReference>
<dbReference type="AlphaFoldDB" id="A0A1G1Y6W1"/>
<dbReference type="InterPro" id="IPR023115">
    <property type="entry name" value="TIF_IF2_dom3"/>
</dbReference>
<reference evidence="10 11" key="1">
    <citation type="journal article" date="2016" name="Nat. Commun.">
        <title>Thousands of microbial genomes shed light on interconnected biogeochemical processes in an aquifer system.</title>
        <authorList>
            <person name="Anantharaman K."/>
            <person name="Brown C.T."/>
            <person name="Hug L.A."/>
            <person name="Sharon I."/>
            <person name="Castelle C.J."/>
            <person name="Probst A.J."/>
            <person name="Thomas B.C."/>
            <person name="Singh A."/>
            <person name="Wilkins M.J."/>
            <person name="Karaoz U."/>
            <person name="Brodie E.L."/>
            <person name="Williams K.H."/>
            <person name="Hubbard S.S."/>
            <person name="Banfield J.F."/>
        </authorList>
    </citation>
    <scope>NUCLEOTIDE SEQUENCE [LARGE SCALE GENOMIC DNA]</scope>
</reference>
<evidence type="ECO:0000313" key="10">
    <source>
        <dbReference type="EMBL" id="OGY48062.1"/>
    </source>
</evidence>
<dbReference type="GO" id="GO:0005737">
    <property type="term" value="C:cytoplasm"/>
    <property type="evidence" value="ECO:0007669"/>
    <property type="project" value="UniProtKB-SubCell"/>
</dbReference>
<dbReference type="Pfam" id="PF00009">
    <property type="entry name" value="GTP_EFTU"/>
    <property type="match status" value="1"/>
</dbReference>
<dbReference type="HAMAP" id="MF_00100_B">
    <property type="entry name" value="IF_2_B"/>
    <property type="match status" value="1"/>
</dbReference>
<evidence type="ECO:0000256" key="5">
    <source>
        <dbReference type="ARBA" id="ARBA00022917"/>
    </source>
</evidence>
<comment type="similarity">
    <text evidence="1 7 8">Belongs to the TRAFAC class translation factor GTPase superfamily. Classic translation factor GTPase family. IF-2 subfamily.</text>
</comment>
<evidence type="ECO:0000256" key="1">
    <source>
        <dbReference type="ARBA" id="ARBA00007733"/>
    </source>
</evidence>
<evidence type="ECO:0000313" key="11">
    <source>
        <dbReference type="Proteomes" id="UP000178385"/>
    </source>
</evidence>
<dbReference type="InterPro" id="IPR053905">
    <property type="entry name" value="EF-G-like_DII"/>
</dbReference>
<keyword evidence="5 7" id="KW-0648">Protein biosynthesis</keyword>
<dbReference type="InterPro" id="IPR044145">
    <property type="entry name" value="IF2_II"/>
</dbReference>
<dbReference type="GO" id="GO:0003743">
    <property type="term" value="F:translation initiation factor activity"/>
    <property type="evidence" value="ECO:0007669"/>
    <property type="project" value="UniProtKB-UniRule"/>
</dbReference>
<dbReference type="Pfam" id="PF11987">
    <property type="entry name" value="IF-2"/>
    <property type="match status" value="1"/>
</dbReference>
<dbReference type="CDD" id="cd01887">
    <property type="entry name" value="IF2_eIF5B"/>
    <property type="match status" value="1"/>
</dbReference>
<dbReference type="InterPro" id="IPR027417">
    <property type="entry name" value="P-loop_NTPase"/>
</dbReference>
<dbReference type="InterPro" id="IPR036925">
    <property type="entry name" value="TIF_IF2_dom3_sf"/>
</dbReference>
<dbReference type="InterPro" id="IPR005225">
    <property type="entry name" value="Small_GTP-bd"/>
</dbReference>
<dbReference type="EMBL" id="MHIG01000005">
    <property type="protein sequence ID" value="OGY48062.1"/>
    <property type="molecule type" value="Genomic_DNA"/>
</dbReference>
<dbReference type="PROSITE" id="PS51722">
    <property type="entry name" value="G_TR_2"/>
    <property type="match status" value="1"/>
</dbReference>
<evidence type="ECO:0000256" key="4">
    <source>
        <dbReference type="ARBA" id="ARBA00022741"/>
    </source>
</evidence>
<dbReference type="FunFam" id="3.40.50.300:FF:000019">
    <property type="entry name" value="Translation initiation factor IF-2"/>
    <property type="match status" value="1"/>
</dbReference>
<dbReference type="SUPFAM" id="SSF52540">
    <property type="entry name" value="P-loop containing nucleoside triphosphate hydrolases"/>
    <property type="match status" value="1"/>
</dbReference>
<evidence type="ECO:0000256" key="8">
    <source>
        <dbReference type="RuleBase" id="RU000644"/>
    </source>
</evidence>
<dbReference type="PANTHER" id="PTHR43381">
    <property type="entry name" value="TRANSLATION INITIATION FACTOR IF-2-RELATED"/>
    <property type="match status" value="1"/>
</dbReference>
<dbReference type="InterPro" id="IPR000178">
    <property type="entry name" value="TF_IF2_bacterial-like"/>
</dbReference>
<evidence type="ECO:0000256" key="3">
    <source>
        <dbReference type="ARBA" id="ARBA00022540"/>
    </source>
</evidence>
<evidence type="ECO:0000256" key="6">
    <source>
        <dbReference type="ARBA" id="ARBA00023134"/>
    </source>
</evidence>
<dbReference type="GO" id="GO:0005525">
    <property type="term" value="F:GTP binding"/>
    <property type="evidence" value="ECO:0007669"/>
    <property type="project" value="UniProtKB-KW"/>
</dbReference>
<dbReference type="NCBIfam" id="TIGR00231">
    <property type="entry name" value="small_GTP"/>
    <property type="match status" value="1"/>
</dbReference>
<dbReference type="PANTHER" id="PTHR43381:SF5">
    <property type="entry name" value="TR-TYPE G DOMAIN-CONTAINING PROTEIN"/>
    <property type="match status" value="1"/>
</dbReference>
<dbReference type="Gene3D" id="3.40.50.10050">
    <property type="entry name" value="Translation initiation factor IF- 2, domain 3"/>
    <property type="match status" value="1"/>
</dbReference>
<feature type="domain" description="Tr-type G" evidence="9">
    <location>
        <begin position="164"/>
        <end position="331"/>
    </location>
</feature>